<proteinExistence type="predicted"/>
<dbReference type="Proteomes" id="UP000319257">
    <property type="component" value="Unassembled WGS sequence"/>
</dbReference>
<dbReference type="OrthoDB" id="3902588at2759"/>
<dbReference type="InParanoid" id="A0A507B5L4"/>
<gene>
    <name evidence="2" type="ORF">E0L32_004661</name>
</gene>
<feature type="compositionally biased region" description="Basic and acidic residues" evidence="1">
    <location>
        <begin position="9"/>
        <end position="31"/>
    </location>
</feature>
<name>A0A507B5L4_9PEZI</name>
<feature type="compositionally biased region" description="Polar residues" evidence="1">
    <location>
        <begin position="182"/>
        <end position="198"/>
    </location>
</feature>
<evidence type="ECO:0000313" key="2">
    <source>
        <dbReference type="EMBL" id="TPX15103.1"/>
    </source>
</evidence>
<protein>
    <submittedName>
        <fullName evidence="2">Uncharacterized protein</fullName>
    </submittedName>
</protein>
<feature type="region of interest" description="Disordered" evidence="1">
    <location>
        <begin position="354"/>
        <end position="424"/>
    </location>
</feature>
<keyword evidence="3" id="KW-1185">Reference proteome</keyword>
<feature type="compositionally biased region" description="Basic and acidic residues" evidence="1">
    <location>
        <begin position="149"/>
        <end position="158"/>
    </location>
</feature>
<feature type="compositionally biased region" description="Low complexity" evidence="1">
    <location>
        <begin position="159"/>
        <end position="169"/>
    </location>
</feature>
<accession>A0A507B5L4</accession>
<dbReference type="AlphaFoldDB" id="A0A507B5L4"/>
<dbReference type="GeneID" id="41972108"/>
<feature type="region of interest" description="Disordered" evidence="1">
    <location>
        <begin position="69"/>
        <end position="342"/>
    </location>
</feature>
<dbReference type="RefSeq" id="XP_030996814.1">
    <property type="nucleotide sequence ID" value="XM_031139096.1"/>
</dbReference>
<evidence type="ECO:0000256" key="1">
    <source>
        <dbReference type="SAM" id="MobiDB-lite"/>
    </source>
</evidence>
<feature type="region of interest" description="Disordered" evidence="1">
    <location>
        <begin position="1"/>
        <end position="54"/>
    </location>
</feature>
<reference evidence="2 3" key="1">
    <citation type="submission" date="2019-06" db="EMBL/GenBank/DDBJ databases">
        <title>Draft genome sequence of the filamentous fungus Phialemoniopsis curvata isolated from diesel fuel.</title>
        <authorList>
            <person name="Varaljay V.A."/>
            <person name="Lyon W.J."/>
            <person name="Crouch A.L."/>
            <person name="Drake C.E."/>
            <person name="Hollomon J.M."/>
            <person name="Nadeau L.J."/>
            <person name="Nunn H.S."/>
            <person name="Stevenson B.S."/>
            <person name="Bojanowski C.L."/>
            <person name="Crookes-Goodson W.J."/>
        </authorList>
    </citation>
    <scope>NUCLEOTIDE SEQUENCE [LARGE SCALE GENOMIC DNA]</scope>
    <source>
        <strain evidence="2 3">D216</strain>
    </source>
</reference>
<feature type="compositionally biased region" description="Low complexity" evidence="1">
    <location>
        <begin position="38"/>
        <end position="54"/>
    </location>
</feature>
<dbReference type="EMBL" id="SKBQ01000023">
    <property type="protein sequence ID" value="TPX15103.1"/>
    <property type="molecule type" value="Genomic_DNA"/>
</dbReference>
<feature type="compositionally biased region" description="Polar residues" evidence="1">
    <location>
        <begin position="402"/>
        <end position="416"/>
    </location>
</feature>
<feature type="compositionally biased region" description="Polar residues" evidence="1">
    <location>
        <begin position="246"/>
        <end position="262"/>
    </location>
</feature>
<comment type="caution">
    <text evidence="2">The sequence shown here is derived from an EMBL/GenBank/DDBJ whole genome shotgun (WGS) entry which is preliminary data.</text>
</comment>
<organism evidence="2 3">
    <name type="scientific">Thyridium curvatum</name>
    <dbReference type="NCBI Taxonomy" id="1093900"/>
    <lineage>
        <taxon>Eukaryota</taxon>
        <taxon>Fungi</taxon>
        <taxon>Dikarya</taxon>
        <taxon>Ascomycota</taxon>
        <taxon>Pezizomycotina</taxon>
        <taxon>Sordariomycetes</taxon>
        <taxon>Sordariomycetidae</taxon>
        <taxon>Thyridiales</taxon>
        <taxon>Thyridiaceae</taxon>
        <taxon>Thyridium</taxon>
    </lineage>
</organism>
<sequence length="784" mass="86523">MFDVVWTDPGRETVGARRDRRKFPNEAENSSKRSAAPSGRSSVSTTSSISTHSSENVFSLFKGIGFKKSMSTLGKPRSIADSTSSQDQSMKDNRESSVLSPIPSLAGEEDRSAASMESNKAKHENSPDINITSPGRPSGSEGGVSTLPKGKENVRDVSQETAQATAQATPSPLVKKQGAKSRVTQTLGPHSTITQTTKVVVEPRTPEQPINGPVSGIRISAKHTKRNMTPSTANRPIFFTPRGPQEPQQPVASASAQDSFSSPLHPLFRPSLRITTTDSDTIPEDSGPWQPPKSWESKLSSASSPTAIKDMAANSDVVPAAESKKWQPPESWNSKLPIADSSIAIKDRAADSNAVLEDSEKWQPPKSWNSTLPRANSPIPIEKPATETDAIPADSEKWQPPKSWNSKLSSANSPISTEKPATDTDVIPAATSEKWQPPKSWNSKLSSANSPTSIEDLVSYTEQKTQDMSTDLVSLQREIRRMAAAGPQLILSRLIEEWGVSADASLYKELEMERKRWMLSALMNRSLEDMPHKSKAPKEERLVRKVLALFEPPAITSYVAAIHSEVPVYHMAPTPLSHNLFPNIKPIVSPTIPHSTLSVAPNFFDIVHCLRLPALVPASELPQLLRNIGRTLTKTGVLQLVLIDPTPVASSMGPHLQKWMQDHLLINMERQFRCMSPTRLLPFWLSEAKLRGPQSDVHTIAFQAVPGARDDDMTFDVGSSQSRKSEERIRNLARTEVGRLFWQEVWGQYVTAKRWWWEEPKCVAECHELGTHWEYKILEAGRES</sequence>
<evidence type="ECO:0000313" key="3">
    <source>
        <dbReference type="Proteomes" id="UP000319257"/>
    </source>
</evidence>